<dbReference type="PROSITE" id="PS50011">
    <property type="entry name" value="PROTEIN_KINASE_DOM"/>
    <property type="match status" value="1"/>
</dbReference>
<dbReference type="Gene3D" id="3.40.50.300">
    <property type="entry name" value="P-loop containing nucleotide triphosphate hydrolases"/>
    <property type="match status" value="1"/>
</dbReference>
<dbReference type="InterPro" id="IPR002891">
    <property type="entry name" value="APS"/>
</dbReference>
<dbReference type="Proteomes" id="UP001186944">
    <property type="component" value="Unassembled WGS sequence"/>
</dbReference>
<dbReference type="Pfam" id="PF14306">
    <property type="entry name" value="PUA_2"/>
    <property type="match status" value="1"/>
</dbReference>
<keyword evidence="13" id="KW-0067">ATP-binding</keyword>
<evidence type="ECO:0000256" key="16">
    <source>
        <dbReference type="SAM" id="Coils"/>
    </source>
</evidence>
<sequence>MERGSDLGSGGFGQVVLWKHEDNDQYIAIKTCRVQNEMTEKHKQRWKLEVDIMKRLDHTNVIAARDVPPPLEVTENELPLLAMEYCSGGDLRKVLNLPESACGLKEYEIRNLVKDISSAIEYLHGKRIIHRDLKPENVVLTQSEDNKTVYKLIDLGYAKELDQSSVCTSFVGTLQYLAPELFASQKYTCTVDYWSFGTVVFECITGYRPFLPQVPPVTWHREVCQKSPEDICAYYDSDGVVKFSKKITSPTHLCRSMQAYFEQWLRIMLRWDPRQRGGGLGEDRKPQCFKFLDTMLDMKIVNILNVSTNQLLSYPLMEQLSMQDLQRTIEQETKIKVADQDILFASGAPPEPNQGASQCWNVPGEEDWVVFLFKKGDQNDPKIKFKSIPPRVQQIVKEPSTLLPYPEQKKAWAEAVWFCNEQVIDFKRLILSQRAAMLSLLRTNSSFLKLKAKMVNECDQLLAKLQYFKERYVNMVKLQNFNEKYREQVNRVDQLATALTTKIVELQRSPFARAKQNETLEEMEKKSRELYQDLRQAGRGNREQYKDHKPMVQVVVKCVMSRDKSLSDLYTHLNKICGCKHELFKILPDIQKCCKDISEASDKLLKEQRSRQEDIWNLVRRAAVHRATNVVFQQHHVTRDKRGKVLGAKGGFRGCTIWLTGLSGAGKTTISFALEEYLVSQGIPAYSLDGDNVRTGLNKNLGFSPEDREENIRRISEVSKLFADGGIVCITAFISPFAKDRERARELHEKAGLKFVECYVDTPIEVCEQRDVKGLYKKARAGQIKAGEESVDECVENIVKCLVDVEVVPSSAVRTVKELFVPENRVEAEKAMAAELPALDINKLDMQWTQVLAEGWATPLSGFMREREYLQCQHFGCLLDGKRIAILRNPEFYPHNKEERCCRQFGTSHNGHPYVKMIFESGDWLVGGDLAVLERIKWNDGLDEYRLTPMELRTKFRQMGADAVFAFQLRNPIHNGHALLMTDTKRRLMEKGYNKPVLLLHPLGGWTKDDDVPLPTRMEQHKAILEEKVLDPDSTVIAIFPSPMMYAGPTEVQWHAKARMSTGANFYIVGRDPAGMPHPDGTRDLFDHTHGAKVLTMAPGLTQLEIVPFRVAAYNTKLKKMDFYTPERKDDFDFISGTRMRKLAREGQTPPDGFMAPKAWQILSNYYQSLNKS</sequence>
<evidence type="ECO:0000259" key="17">
    <source>
        <dbReference type="PROSITE" id="PS50011"/>
    </source>
</evidence>
<dbReference type="SMART" id="SM00220">
    <property type="entry name" value="S_TKc"/>
    <property type="match status" value="1"/>
</dbReference>
<dbReference type="GO" id="GO:0008384">
    <property type="term" value="F:IkappaB kinase activity"/>
    <property type="evidence" value="ECO:0007669"/>
    <property type="project" value="UniProtKB-EC"/>
</dbReference>
<evidence type="ECO:0000256" key="15">
    <source>
        <dbReference type="ARBA" id="ARBA00048789"/>
    </source>
</evidence>
<dbReference type="SUPFAM" id="SSF88697">
    <property type="entry name" value="PUA domain-like"/>
    <property type="match status" value="1"/>
</dbReference>
<dbReference type="CDD" id="cd17046">
    <property type="entry name" value="Ubl_IKKA_like"/>
    <property type="match status" value="1"/>
</dbReference>
<dbReference type="CDD" id="cd02027">
    <property type="entry name" value="APSK"/>
    <property type="match status" value="1"/>
</dbReference>
<evidence type="ECO:0000256" key="7">
    <source>
        <dbReference type="ARBA" id="ARBA00022527"/>
    </source>
</evidence>
<evidence type="ECO:0000256" key="3">
    <source>
        <dbReference type="ARBA" id="ARBA00005050"/>
    </source>
</evidence>
<dbReference type="CDD" id="cd13989">
    <property type="entry name" value="STKc_IKK"/>
    <property type="match status" value="1"/>
</dbReference>
<keyword evidence="19" id="KW-1185">Reference proteome</keyword>
<evidence type="ECO:0000256" key="14">
    <source>
        <dbReference type="ARBA" id="ARBA00023242"/>
    </source>
</evidence>
<comment type="catalytic activity">
    <reaction evidence="15">
        <text>L-seryl-[I-kappa-B protein] + ATP = O-phospho-L-seryl-[I-kappa-B protein] + ADP + H(+)</text>
        <dbReference type="Rhea" id="RHEA:19073"/>
        <dbReference type="Rhea" id="RHEA-COMP:13698"/>
        <dbReference type="Rhea" id="RHEA-COMP:13699"/>
        <dbReference type="ChEBI" id="CHEBI:15378"/>
        <dbReference type="ChEBI" id="CHEBI:29999"/>
        <dbReference type="ChEBI" id="CHEBI:30616"/>
        <dbReference type="ChEBI" id="CHEBI:83421"/>
        <dbReference type="ChEBI" id="CHEBI:456216"/>
        <dbReference type="EC" id="2.7.11.10"/>
    </reaction>
</comment>
<keyword evidence="9" id="KW-0808">Transferase</keyword>
<dbReference type="Pfam" id="PF01747">
    <property type="entry name" value="ATP-sulfurylase"/>
    <property type="match status" value="1"/>
</dbReference>
<dbReference type="InterPro" id="IPR014729">
    <property type="entry name" value="Rossmann-like_a/b/a_fold"/>
</dbReference>
<dbReference type="InterPro" id="IPR046375">
    <property type="entry name" value="IKBKB_SDD_sf"/>
</dbReference>
<dbReference type="InterPro" id="IPR011009">
    <property type="entry name" value="Kinase-like_dom_sf"/>
</dbReference>
<keyword evidence="8" id="KW-0597">Phosphoprotein</keyword>
<evidence type="ECO:0000256" key="2">
    <source>
        <dbReference type="ARBA" id="ARBA00004496"/>
    </source>
</evidence>
<comment type="caution">
    <text evidence="18">The sequence shown here is derived from an EMBL/GenBank/DDBJ whole genome shotgun (WGS) entry which is preliminary data.</text>
</comment>
<reference evidence="18" key="1">
    <citation type="submission" date="2019-08" db="EMBL/GenBank/DDBJ databases">
        <title>The improved chromosome-level genome for the pearl oyster Pinctada fucata martensii using PacBio sequencing and Hi-C.</title>
        <authorList>
            <person name="Zheng Z."/>
        </authorList>
    </citation>
    <scope>NUCLEOTIDE SEQUENCE</scope>
    <source>
        <strain evidence="18">ZZ-2019</strain>
        <tissue evidence="18">Adductor muscle</tissue>
    </source>
</reference>
<dbReference type="Pfam" id="PF01583">
    <property type="entry name" value="APS_kinase"/>
    <property type="match status" value="1"/>
</dbReference>
<evidence type="ECO:0000256" key="9">
    <source>
        <dbReference type="ARBA" id="ARBA00022679"/>
    </source>
</evidence>
<comment type="subcellular location">
    <subcellularLocation>
        <location evidence="2">Cytoplasm</location>
    </subcellularLocation>
    <subcellularLocation>
        <location evidence="1">Nucleus</location>
    </subcellularLocation>
</comment>
<dbReference type="InterPro" id="IPR008271">
    <property type="entry name" value="Ser/Thr_kinase_AS"/>
</dbReference>
<dbReference type="EMBL" id="VSWD01000010">
    <property type="protein sequence ID" value="KAK3090697.1"/>
    <property type="molecule type" value="Genomic_DNA"/>
</dbReference>
<protein>
    <recommendedName>
        <fullName evidence="17">Protein kinase domain-containing protein</fullName>
    </recommendedName>
</protein>
<dbReference type="Gene3D" id="1.10.510.10">
    <property type="entry name" value="Transferase(Phosphotransferase) domain 1"/>
    <property type="match status" value="1"/>
</dbReference>
<evidence type="ECO:0000256" key="13">
    <source>
        <dbReference type="ARBA" id="ARBA00022840"/>
    </source>
</evidence>
<dbReference type="Gene3D" id="3.10.20.90">
    <property type="entry name" value="Phosphatidylinositol 3-kinase Catalytic Subunit, Chain A, domain 1"/>
    <property type="match status" value="1"/>
</dbReference>
<comment type="similarity">
    <text evidence="5">In the C-terminal section; belongs to the sulfate adenylyltransferase family.</text>
</comment>
<dbReference type="Pfam" id="PF00069">
    <property type="entry name" value="Pkinase"/>
    <property type="match status" value="1"/>
</dbReference>
<dbReference type="InterPro" id="IPR041185">
    <property type="entry name" value="IKBKB_SDD"/>
</dbReference>
<keyword evidence="14" id="KW-0539">Nucleus</keyword>
<gene>
    <name evidence="18" type="ORF">FSP39_013831</name>
</gene>
<evidence type="ECO:0000256" key="5">
    <source>
        <dbReference type="ARBA" id="ARBA00009290"/>
    </source>
</evidence>
<feature type="coiled-coil region" evidence="16">
    <location>
        <begin position="478"/>
        <end position="537"/>
    </location>
</feature>
<name>A0AA88XUN7_PINIB</name>
<dbReference type="GO" id="GO:0050428">
    <property type="term" value="P:3'-phosphoadenosine 5'-phosphosulfate biosynthetic process"/>
    <property type="evidence" value="ECO:0007669"/>
    <property type="project" value="TreeGrafter"/>
</dbReference>
<dbReference type="NCBIfam" id="NF003013">
    <property type="entry name" value="PRK03846.1"/>
    <property type="match status" value="1"/>
</dbReference>
<dbReference type="InterPro" id="IPR000719">
    <property type="entry name" value="Prot_kinase_dom"/>
</dbReference>
<dbReference type="PROSITE" id="PS00108">
    <property type="entry name" value="PROTEIN_KINASE_ST"/>
    <property type="match status" value="1"/>
</dbReference>
<dbReference type="PANTHER" id="PTHR11055:SF1">
    <property type="entry name" value="PAPS SYNTHETASE, ISOFORM D"/>
    <property type="match status" value="1"/>
</dbReference>
<evidence type="ECO:0000256" key="10">
    <source>
        <dbReference type="ARBA" id="ARBA00022695"/>
    </source>
</evidence>
<dbReference type="NCBIfam" id="TIGR00455">
    <property type="entry name" value="apsK"/>
    <property type="match status" value="1"/>
</dbReference>
<dbReference type="InterPro" id="IPR027417">
    <property type="entry name" value="P-loop_NTPase"/>
</dbReference>
<keyword evidence="12" id="KW-0418">Kinase</keyword>
<evidence type="ECO:0000313" key="18">
    <source>
        <dbReference type="EMBL" id="KAK3090697.1"/>
    </source>
</evidence>
<dbReference type="InterPro" id="IPR002650">
    <property type="entry name" value="Sulphate_adenylyltransferase"/>
</dbReference>
<dbReference type="SUPFAM" id="SSF56112">
    <property type="entry name" value="Protein kinase-like (PK-like)"/>
    <property type="match status" value="1"/>
</dbReference>
<evidence type="ECO:0000256" key="4">
    <source>
        <dbReference type="ARBA" id="ARBA00007268"/>
    </source>
</evidence>
<dbReference type="AlphaFoldDB" id="A0AA88XUN7"/>
<keyword evidence="7" id="KW-0723">Serine/threonine-protein kinase</keyword>
<evidence type="ECO:0000256" key="6">
    <source>
        <dbReference type="ARBA" id="ARBA00022490"/>
    </source>
</evidence>
<keyword evidence="10" id="KW-0548">Nucleotidyltransferase</keyword>
<dbReference type="GO" id="GO:0005524">
    <property type="term" value="F:ATP binding"/>
    <property type="evidence" value="ECO:0007669"/>
    <property type="project" value="UniProtKB-KW"/>
</dbReference>
<dbReference type="GO" id="GO:0005737">
    <property type="term" value="C:cytoplasm"/>
    <property type="evidence" value="ECO:0007669"/>
    <property type="project" value="UniProtKB-SubCell"/>
</dbReference>
<dbReference type="Gene3D" id="3.10.400.10">
    <property type="entry name" value="Sulfate adenylyltransferase"/>
    <property type="match status" value="2"/>
</dbReference>
<dbReference type="PANTHER" id="PTHR11055">
    <property type="entry name" value="BIFUNCTIONAL 3'-PHOSPHOADENOSINE 5'-PHOSPHOSULFATE SYNTHASE"/>
    <property type="match status" value="1"/>
</dbReference>
<dbReference type="CDD" id="cd00517">
    <property type="entry name" value="ATPS"/>
    <property type="match status" value="1"/>
</dbReference>
<dbReference type="InterPro" id="IPR015947">
    <property type="entry name" value="PUA-like_sf"/>
</dbReference>
<dbReference type="FunFam" id="1.10.510.10:FF:000147">
    <property type="entry name" value="Inhibitor of nuclear factor kappa-B kinase subunit beta"/>
    <property type="match status" value="1"/>
</dbReference>
<organism evidence="18 19">
    <name type="scientific">Pinctada imbricata</name>
    <name type="common">Atlantic pearl-oyster</name>
    <name type="synonym">Pinctada martensii</name>
    <dbReference type="NCBI Taxonomy" id="66713"/>
    <lineage>
        <taxon>Eukaryota</taxon>
        <taxon>Metazoa</taxon>
        <taxon>Spiralia</taxon>
        <taxon>Lophotrochozoa</taxon>
        <taxon>Mollusca</taxon>
        <taxon>Bivalvia</taxon>
        <taxon>Autobranchia</taxon>
        <taxon>Pteriomorphia</taxon>
        <taxon>Pterioida</taxon>
        <taxon>Pterioidea</taxon>
        <taxon>Pteriidae</taxon>
        <taxon>Pinctada</taxon>
    </lineage>
</organism>
<dbReference type="Gene3D" id="1.20.1270.250">
    <property type="match status" value="1"/>
</dbReference>
<dbReference type="SUPFAM" id="SSF52374">
    <property type="entry name" value="Nucleotidylyl transferase"/>
    <property type="match status" value="1"/>
</dbReference>
<evidence type="ECO:0000313" key="19">
    <source>
        <dbReference type="Proteomes" id="UP001186944"/>
    </source>
</evidence>
<dbReference type="Gene3D" id="3.40.50.620">
    <property type="entry name" value="HUPs"/>
    <property type="match status" value="1"/>
</dbReference>
<dbReference type="InterPro" id="IPR024951">
    <property type="entry name" value="Sulfurylase_cat_dom"/>
</dbReference>
<dbReference type="GO" id="GO:0004781">
    <property type="term" value="F:sulfate adenylyltransferase (ATP) activity"/>
    <property type="evidence" value="ECO:0007669"/>
    <property type="project" value="InterPro"/>
</dbReference>
<comment type="similarity">
    <text evidence="4">In the N-terminal section; belongs to the APS kinase family.</text>
</comment>
<dbReference type="SUPFAM" id="SSF52540">
    <property type="entry name" value="P-loop containing nucleoside triphosphate hydrolases"/>
    <property type="match status" value="1"/>
</dbReference>
<dbReference type="GO" id="GO:0000103">
    <property type="term" value="P:sulfate assimilation"/>
    <property type="evidence" value="ECO:0007669"/>
    <property type="project" value="InterPro"/>
</dbReference>
<dbReference type="InterPro" id="IPR059117">
    <property type="entry name" value="APS_kinase_dom"/>
</dbReference>
<evidence type="ECO:0000256" key="12">
    <source>
        <dbReference type="ARBA" id="ARBA00022777"/>
    </source>
</evidence>
<keyword evidence="16" id="KW-0175">Coiled coil</keyword>
<proteinExistence type="inferred from homology"/>
<dbReference type="GO" id="GO:0004020">
    <property type="term" value="F:adenylylsulfate kinase activity"/>
    <property type="evidence" value="ECO:0007669"/>
    <property type="project" value="InterPro"/>
</dbReference>
<evidence type="ECO:0000256" key="11">
    <source>
        <dbReference type="ARBA" id="ARBA00022741"/>
    </source>
</evidence>
<accession>A0AA88XUN7</accession>
<keyword evidence="11" id="KW-0547">Nucleotide-binding</keyword>
<evidence type="ECO:0000256" key="8">
    <source>
        <dbReference type="ARBA" id="ARBA00022553"/>
    </source>
</evidence>
<dbReference type="InterPro" id="IPR025980">
    <property type="entry name" value="ATP-Sase_PUA-like_dom"/>
</dbReference>
<comment type="pathway">
    <text evidence="3">Sulfur metabolism; sulfate assimilation.</text>
</comment>
<evidence type="ECO:0000256" key="1">
    <source>
        <dbReference type="ARBA" id="ARBA00004123"/>
    </source>
</evidence>
<dbReference type="Pfam" id="PF18397">
    <property type="entry name" value="IKBKB_SDD"/>
    <property type="match status" value="2"/>
</dbReference>
<feature type="domain" description="Protein kinase" evidence="17">
    <location>
        <begin position="1"/>
        <end position="292"/>
    </location>
</feature>
<dbReference type="GO" id="GO:0005634">
    <property type="term" value="C:nucleus"/>
    <property type="evidence" value="ECO:0007669"/>
    <property type="project" value="UniProtKB-SubCell"/>
</dbReference>
<dbReference type="FunFam" id="3.40.50.620:FF:000006">
    <property type="entry name" value="bifunctional 3'-phosphoadenosine 5'-phosphosulfate synthase 1"/>
    <property type="match status" value="1"/>
</dbReference>
<keyword evidence="6" id="KW-0963">Cytoplasm</keyword>